<evidence type="ECO:0000256" key="9">
    <source>
        <dbReference type="HAMAP-Rule" id="MF_00061"/>
    </source>
</evidence>
<keyword evidence="4 9" id="KW-0808">Transferase</keyword>
<keyword evidence="6 9" id="KW-0418">Kinase</keyword>
<evidence type="ECO:0000256" key="4">
    <source>
        <dbReference type="ARBA" id="ARBA00022679"/>
    </source>
</evidence>
<comment type="catalytic activity">
    <reaction evidence="9">
        <text>4-CDP-2-C-methyl-D-erythritol + ATP = 4-CDP-2-C-methyl-D-erythritol 2-phosphate + ADP + H(+)</text>
        <dbReference type="Rhea" id="RHEA:18437"/>
        <dbReference type="ChEBI" id="CHEBI:15378"/>
        <dbReference type="ChEBI" id="CHEBI:30616"/>
        <dbReference type="ChEBI" id="CHEBI:57823"/>
        <dbReference type="ChEBI" id="CHEBI:57919"/>
        <dbReference type="ChEBI" id="CHEBI:456216"/>
        <dbReference type="EC" id="2.7.1.148"/>
    </reaction>
</comment>
<feature type="active site" evidence="9">
    <location>
        <position position="147"/>
    </location>
</feature>
<dbReference type="SUPFAM" id="SSF54211">
    <property type="entry name" value="Ribosomal protein S5 domain 2-like"/>
    <property type="match status" value="1"/>
</dbReference>
<dbReference type="PANTHER" id="PTHR43527:SF2">
    <property type="entry name" value="4-DIPHOSPHOCYTIDYL-2-C-METHYL-D-ERYTHRITOL KINASE, CHLOROPLASTIC"/>
    <property type="match status" value="1"/>
</dbReference>
<dbReference type="InterPro" id="IPR006204">
    <property type="entry name" value="GHMP_kinase_N_dom"/>
</dbReference>
<evidence type="ECO:0000313" key="13">
    <source>
        <dbReference type="Proteomes" id="UP000317835"/>
    </source>
</evidence>
<dbReference type="SUPFAM" id="SSF55060">
    <property type="entry name" value="GHMP Kinase, C-terminal domain"/>
    <property type="match status" value="1"/>
</dbReference>
<evidence type="ECO:0000256" key="8">
    <source>
        <dbReference type="ARBA" id="ARBA00032554"/>
    </source>
</evidence>
<keyword evidence="5 9" id="KW-0547">Nucleotide-binding</keyword>
<dbReference type="InterPro" id="IPR014721">
    <property type="entry name" value="Ribsml_uS5_D2-typ_fold_subgr"/>
</dbReference>
<dbReference type="OrthoDB" id="9809438at2"/>
<feature type="active site" evidence="9">
    <location>
        <position position="17"/>
    </location>
</feature>
<dbReference type="Gene3D" id="3.30.70.890">
    <property type="entry name" value="GHMP kinase, C-terminal domain"/>
    <property type="match status" value="1"/>
</dbReference>
<dbReference type="EC" id="2.7.1.148" evidence="2 9"/>
<comment type="function">
    <text evidence="9">Catalyzes the phosphorylation of the position 2 hydroxy group of 4-diphosphocytidyl-2C-methyl-D-erythritol.</text>
</comment>
<evidence type="ECO:0000313" key="12">
    <source>
        <dbReference type="EMBL" id="QDV36733.1"/>
    </source>
</evidence>
<dbReference type="Gene3D" id="3.30.230.10">
    <property type="match status" value="1"/>
</dbReference>
<evidence type="ECO:0000256" key="5">
    <source>
        <dbReference type="ARBA" id="ARBA00022741"/>
    </source>
</evidence>
<dbReference type="HAMAP" id="MF_00061">
    <property type="entry name" value="IspE"/>
    <property type="match status" value="1"/>
</dbReference>
<dbReference type="GO" id="GO:0050515">
    <property type="term" value="F:4-(cytidine 5'-diphospho)-2-C-methyl-D-erythritol kinase activity"/>
    <property type="evidence" value="ECO:0007669"/>
    <property type="project" value="UniProtKB-UniRule"/>
</dbReference>
<reference evidence="12 13" key="1">
    <citation type="submission" date="2019-02" db="EMBL/GenBank/DDBJ databases">
        <title>Deep-cultivation of Planctomycetes and their phenomic and genomic characterization uncovers novel biology.</title>
        <authorList>
            <person name="Wiegand S."/>
            <person name="Jogler M."/>
            <person name="Boedeker C."/>
            <person name="Pinto D."/>
            <person name="Vollmers J."/>
            <person name="Rivas-Marin E."/>
            <person name="Kohn T."/>
            <person name="Peeters S.H."/>
            <person name="Heuer A."/>
            <person name="Rast P."/>
            <person name="Oberbeckmann S."/>
            <person name="Bunk B."/>
            <person name="Jeske O."/>
            <person name="Meyerdierks A."/>
            <person name="Storesund J.E."/>
            <person name="Kallscheuer N."/>
            <person name="Luecker S."/>
            <person name="Lage O.M."/>
            <person name="Pohl T."/>
            <person name="Merkel B.J."/>
            <person name="Hornburger P."/>
            <person name="Mueller R.-W."/>
            <person name="Bruemmer F."/>
            <person name="Labrenz M."/>
            <person name="Spormann A.M."/>
            <person name="Op den Camp H."/>
            <person name="Overmann J."/>
            <person name="Amann R."/>
            <person name="Jetten M.S.M."/>
            <person name="Mascher T."/>
            <person name="Medema M.H."/>
            <person name="Devos D.P."/>
            <person name="Kaster A.-K."/>
            <person name="Ovreas L."/>
            <person name="Rohde M."/>
            <person name="Galperin M.Y."/>
            <person name="Jogler C."/>
        </authorList>
    </citation>
    <scope>NUCLEOTIDE SEQUENCE [LARGE SCALE GENOMIC DNA]</scope>
    <source>
        <strain evidence="12 13">ElP</strain>
    </source>
</reference>
<feature type="domain" description="GHMP kinase C-terminal" evidence="11">
    <location>
        <begin position="213"/>
        <end position="288"/>
    </location>
</feature>
<comment type="pathway">
    <text evidence="9">Isoprenoid biosynthesis; isopentenyl diphosphate biosynthesis via DXP pathway; isopentenyl diphosphate from 1-deoxy-D-xylulose 5-phosphate: step 3/6.</text>
</comment>
<evidence type="ECO:0000256" key="1">
    <source>
        <dbReference type="ARBA" id="ARBA00009684"/>
    </source>
</evidence>
<dbReference type="AlphaFoldDB" id="A0A518H7B5"/>
<proteinExistence type="inferred from homology"/>
<evidence type="ECO:0000259" key="10">
    <source>
        <dbReference type="Pfam" id="PF00288"/>
    </source>
</evidence>
<keyword evidence="9" id="KW-0414">Isoprene biosynthesis</keyword>
<accession>A0A518H7B5</accession>
<protein>
    <recommendedName>
        <fullName evidence="3 9">4-diphosphocytidyl-2-C-methyl-D-erythritol kinase</fullName>
        <shortName evidence="9">CMK</shortName>
        <ecNumber evidence="2 9">2.7.1.148</ecNumber>
    </recommendedName>
    <alternativeName>
        <fullName evidence="8 9">4-(cytidine-5'-diphospho)-2-C-methyl-D-erythritol kinase</fullName>
    </alternativeName>
</protein>
<sequence length="309" mass="32461">MVIRPIAGGVQVLAPAKLNLFLEVLGRRPDGYHELETLMVAIDLHDRLSFLADDSGRIALECDDPGLPTGPGNLVVKAAERLRLEAGPDRSPTLGARIRLEKSIPSQAGLGGGSSDAAATLVALDRLWGLDTPPGRLRELAGLIGSDVSFFLDAPAAVCRGRGERVEPLDSHPESSPPEFHAVLVCPSVGVRTPDVYAGLTPPDRPVPIGPAVDAFLSGDPARLGRCLHNRLQPVAERIQPALGRVRSALIDLTPSLDGHLMSGSGSAYFGLARDRQAASDAASRLGDLGIGTIRVVRCAVPEPDTHPA</sequence>
<name>A0A518H7B5_9BACT</name>
<evidence type="ECO:0000256" key="3">
    <source>
        <dbReference type="ARBA" id="ARBA00017473"/>
    </source>
</evidence>
<gene>
    <name evidence="9 12" type="primary">ispE</name>
    <name evidence="12" type="ORF">ElP_46620</name>
</gene>
<dbReference type="GO" id="GO:0005524">
    <property type="term" value="F:ATP binding"/>
    <property type="evidence" value="ECO:0007669"/>
    <property type="project" value="UniProtKB-UniRule"/>
</dbReference>
<evidence type="ECO:0000256" key="7">
    <source>
        <dbReference type="ARBA" id="ARBA00022840"/>
    </source>
</evidence>
<evidence type="ECO:0000256" key="6">
    <source>
        <dbReference type="ARBA" id="ARBA00022777"/>
    </source>
</evidence>
<feature type="domain" description="GHMP kinase N-terminal" evidence="10">
    <location>
        <begin position="73"/>
        <end position="159"/>
    </location>
</feature>
<keyword evidence="7 9" id="KW-0067">ATP-binding</keyword>
<dbReference type="GO" id="GO:0019288">
    <property type="term" value="P:isopentenyl diphosphate biosynthetic process, methylerythritol 4-phosphate pathway"/>
    <property type="evidence" value="ECO:0007669"/>
    <property type="project" value="UniProtKB-UniRule"/>
</dbReference>
<evidence type="ECO:0000256" key="2">
    <source>
        <dbReference type="ARBA" id="ARBA00012052"/>
    </source>
</evidence>
<dbReference type="PANTHER" id="PTHR43527">
    <property type="entry name" value="4-DIPHOSPHOCYTIDYL-2-C-METHYL-D-ERYTHRITOL KINASE, CHLOROPLASTIC"/>
    <property type="match status" value="1"/>
</dbReference>
<dbReference type="InterPro" id="IPR020568">
    <property type="entry name" value="Ribosomal_Su5_D2-typ_SF"/>
</dbReference>
<dbReference type="PIRSF" id="PIRSF010376">
    <property type="entry name" value="IspE"/>
    <property type="match status" value="1"/>
</dbReference>
<evidence type="ECO:0000259" key="11">
    <source>
        <dbReference type="Pfam" id="PF08544"/>
    </source>
</evidence>
<feature type="binding site" evidence="9">
    <location>
        <begin position="105"/>
        <end position="115"/>
    </location>
    <ligand>
        <name>ATP</name>
        <dbReference type="ChEBI" id="CHEBI:30616"/>
    </ligand>
</feature>
<dbReference type="InterPro" id="IPR004424">
    <property type="entry name" value="IspE"/>
</dbReference>
<dbReference type="RefSeq" id="WP_145273482.1">
    <property type="nucleotide sequence ID" value="NZ_CP036426.1"/>
</dbReference>
<dbReference type="GO" id="GO:0016114">
    <property type="term" value="P:terpenoid biosynthetic process"/>
    <property type="evidence" value="ECO:0007669"/>
    <property type="project" value="UniProtKB-UniRule"/>
</dbReference>
<dbReference type="UniPathway" id="UPA00056">
    <property type="reaction ID" value="UER00094"/>
</dbReference>
<organism evidence="12 13">
    <name type="scientific">Tautonia plasticadhaerens</name>
    <dbReference type="NCBI Taxonomy" id="2527974"/>
    <lineage>
        <taxon>Bacteria</taxon>
        <taxon>Pseudomonadati</taxon>
        <taxon>Planctomycetota</taxon>
        <taxon>Planctomycetia</taxon>
        <taxon>Isosphaerales</taxon>
        <taxon>Isosphaeraceae</taxon>
        <taxon>Tautonia</taxon>
    </lineage>
</organism>
<comment type="similarity">
    <text evidence="1 9">Belongs to the GHMP kinase family. IspE subfamily.</text>
</comment>
<dbReference type="InterPro" id="IPR036554">
    <property type="entry name" value="GHMP_kinase_C_sf"/>
</dbReference>
<dbReference type="NCBIfam" id="TIGR00154">
    <property type="entry name" value="ispE"/>
    <property type="match status" value="1"/>
</dbReference>
<keyword evidence="13" id="KW-1185">Reference proteome</keyword>
<dbReference type="Pfam" id="PF00288">
    <property type="entry name" value="GHMP_kinases_N"/>
    <property type="match status" value="1"/>
</dbReference>
<dbReference type="Pfam" id="PF08544">
    <property type="entry name" value="GHMP_kinases_C"/>
    <property type="match status" value="1"/>
</dbReference>
<dbReference type="Proteomes" id="UP000317835">
    <property type="component" value="Chromosome"/>
</dbReference>
<dbReference type="KEGG" id="tpla:ElP_46620"/>
<dbReference type="EMBL" id="CP036426">
    <property type="protein sequence ID" value="QDV36733.1"/>
    <property type="molecule type" value="Genomic_DNA"/>
</dbReference>
<dbReference type="InterPro" id="IPR013750">
    <property type="entry name" value="GHMP_kinase_C_dom"/>
</dbReference>